<accession>A0ABN8Z6K9</accession>
<reference evidence="1" key="1">
    <citation type="submission" date="2023-04" db="EMBL/GenBank/DDBJ databases">
        <authorList>
            <consortium name="ELIXIR-Norway"/>
        </authorList>
    </citation>
    <scope>NUCLEOTIDE SEQUENCE [LARGE SCALE GENOMIC DNA]</scope>
</reference>
<sequence>MQGSPRPSPPGGGEDPPVLGCLAALPCISGVVYLLDGILCPSLWWDHVFGALDGLRCTGALSVAWAGRPPAQPGGLTVPSSLKQMSEPASGASFSEGWLTAVPVVFWMTCLFFY</sequence>
<name>A0ABN8Z6K9_RANTA</name>
<evidence type="ECO:0000313" key="1">
    <source>
        <dbReference type="EMBL" id="CAI9169547.1"/>
    </source>
</evidence>
<gene>
    <name evidence="1" type="ORF">MRATA1EN1_LOCUS18509</name>
</gene>
<dbReference type="Proteomes" id="UP001176941">
    <property type="component" value="Chromosome 3"/>
</dbReference>
<protein>
    <submittedName>
        <fullName evidence="1">Uncharacterized protein</fullName>
    </submittedName>
</protein>
<dbReference type="EMBL" id="OX459939">
    <property type="protein sequence ID" value="CAI9169547.1"/>
    <property type="molecule type" value="Genomic_DNA"/>
</dbReference>
<evidence type="ECO:0000313" key="2">
    <source>
        <dbReference type="Proteomes" id="UP001176941"/>
    </source>
</evidence>
<organism evidence="1 2">
    <name type="scientific">Rangifer tarandus platyrhynchus</name>
    <name type="common">Svalbard reindeer</name>
    <dbReference type="NCBI Taxonomy" id="3082113"/>
    <lineage>
        <taxon>Eukaryota</taxon>
        <taxon>Metazoa</taxon>
        <taxon>Chordata</taxon>
        <taxon>Craniata</taxon>
        <taxon>Vertebrata</taxon>
        <taxon>Euteleostomi</taxon>
        <taxon>Mammalia</taxon>
        <taxon>Eutheria</taxon>
        <taxon>Laurasiatheria</taxon>
        <taxon>Artiodactyla</taxon>
        <taxon>Ruminantia</taxon>
        <taxon>Pecora</taxon>
        <taxon>Cervidae</taxon>
        <taxon>Odocoileinae</taxon>
        <taxon>Rangifer</taxon>
    </lineage>
</organism>
<keyword evidence="2" id="KW-1185">Reference proteome</keyword>
<proteinExistence type="predicted"/>